<keyword evidence="3" id="KW-1185">Reference proteome</keyword>
<dbReference type="Proteomes" id="UP000184073">
    <property type="component" value="Unassembled WGS sequence"/>
</dbReference>
<name>A0A1L9PJI0_ASPVE</name>
<reference evidence="3" key="1">
    <citation type="journal article" date="2017" name="Genome Biol.">
        <title>Comparative genomics reveals high biological diversity and specific adaptations in the industrially and medically important fungal genus Aspergillus.</title>
        <authorList>
            <person name="de Vries R.P."/>
            <person name="Riley R."/>
            <person name="Wiebenga A."/>
            <person name="Aguilar-Osorio G."/>
            <person name="Amillis S."/>
            <person name="Uchima C.A."/>
            <person name="Anderluh G."/>
            <person name="Asadollahi M."/>
            <person name="Askin M."/>
            <person name="Barry K."/>
            <person name="Battaglia E."/>
            <person name="Bayram O."/>
            <person name="Benocci T."/>
            <person name="Braus-Stromeyer S.A."/>
            <person name="Caldana C."/>
            <person name="Canovas D."/>
            <person name="Cerqueira G.C."/>
            <person name="Chen F."/>
            <person name="Chen W."/>
            <person name="Choi C."/>
            <person name="Clum A."/>
            <person name="Dos Santos R.A."/>
            <person name="Damasio A.R."/>
            <person name="Diallinas G."/>
            <person name="Emri T."/>
            <person name="Fekete E."/>
            <person name="Flipphi M."/>
            <person name="Freyberg S."/>
            <person name="Gallo A."/>
            <person name="Gournas C."/>
            <person name="Habgood R."/>
            <person name="Hainaut M."/>
            <person name="Harispe M.L."/>
            <person name="Henrissat B."/>
            <person name="Hilden K.S."/>
            <person name="Hope R."/>
            <person name="Hossain A."/>
            <person name="Karabika E."/>
            <person name="Karaffa L."/>
            <person name="Karanyi Z."/>
            <person name="Krasevec N."/>
            <person name="Kuo A."/>
            <person name="Kusch H."/>
            <person name="LaButti K."/>
            <person name="Lagendijk E.L."/>
            <person name="Lapidus A."/>
            <person name="Levasseur A."/>
            <person name="Lindquist E."/>
            <person name="Lipzen A."/>
            <person name="Logrieco A.F."/>
            <person name="MacCabe A."/>
            <person name="Maekelae M.R."/>
            <person name="Malavazi I."/>
            <person name="Melin P."/>
            <person name="Meyer V."/>
            <person name="Mielnichuk N."/>
            <person name="Miskei M."/>
            <person name="Molnar A.P."/>
            <person name="Mule G."/>
            <person name="Ngan C.Y."/>
            <person name="Orejas M."/>
            <person name="Orosz E."/>
            <person name="Ouedraogo J.P."/>
            <person name="Overkamp K.M."/>
            <person name="Park H.-S."/>
            <person name="Perrone G."/>
            <person name="Piumi F."/>
            <person name="Punt P.J."/>
            <person name="Ram A.F."/>
            <person name="Ramon A."/>
            <person name="Rauscher S."/>
            <person name="Record E."/>
            <person name="Riano-Pachon D.M."/>
            <person name="Robert V."/>
            <person name="Roehrig J."/>
            <person name="Ruller R."/>
            <person name="Salamov A."/>
            <person name="Salih N.S."/>
            <person name="Samson R.A."/>
            <person name="Sandor E."/>
            <person name="Sanguinetti M."/>
            <person name="Schuetze T."/>
            <person name="Sepcic K."/>
            <person name="Shelest E."/>
            <person name="Sherlock G."/>
            <person name="Sophianopoulou V."/>
            <person name="Squina F.M."/>
            <person name="Sun H."/>
            <person name="Susca A."/>
            <person name="Todd R.B."/>
            <person name="Tsang A."/>
            <person name="Unkles S.E."/>
            <person name="van de Wiele N."/>
            <person name="van Rossen-Uffink D."/>
            <person name="Oliveira J.V."/>
            <person name="Vesth T.C."/>
            <person name="Visser J."/>
            <person name="Yu J.-H."/>
            <person name="Zhou M."/>
            <person name="Andersen M.R."/>
            <person name="Archer D.B."/>
            <person name="Baker S.E."/>
            <person name="Benoit I."/>
            <person name="Brakhage A.A."/>
            <person name="Braus G.H."/>
            <person name="Fischer R."/>
            <person name="Frisvad J.C."/>
            <person name="Goldman G.H."/>
            <person name="Houbraken J."/>
            <person name="Oakley B."/>
            <person name="Pocsi I."/>
            <person name="Scazzocchio C."/>
            <person name="Seiboth B."/>
            <person name="vanKuyk P.A."/>
            <person name="Wortman J."/>
            <person name="Dyer P.S."/>
            <person name="Grigoriev I.V."/>
        </authorList>
    </citation>
    <scope>NUCLEOTIDE SEQUENCE [LARGE SCALE GENOMIC DNA]</scope>
    <source>
        <strain evidence="3">CBS 583.65</strain>
    </source>
</reference>
<evidence type="ECO:0000313" key="2">
    <source>
        <dbReference type="EMBL" id="OJJ01678.1"/>
    </source>
</evidence>
<evidence type="ECO:0000313" key="3">
    <source>
        <dbReference type="Proteomes" id="UP000184073"/>
    </source>
</evidence>
<dbReference type="OrthoDB" id="10505404at2759"/>
<dbReference type="GeneID" id="63732843"/>
<dbReference type="RefSeq" id="XP_040667440.1">
    <property type="nucleotide sequence ID" value="XM_040817332.1"/>
</dbReference>
<evidence type="ECO:0000256" key="1">
    <source>
        <dbReference type="SAM" id="MobiDB-lite"/>
    </source>
</evidence>
<protein>
    <submittedName>
        <fullName evidence="2">Uncharacterized protein</fullName>
    </submittedName>
</protein>
<dbReference type="AlphaFoldDB" id="A0A1L9PJI0"/>
<gene>
    <name evidence="2" type="ORF">ASPVEDRAFT_83208</name>
</gene>
<proteinExistence type="predicted"/>
<accession>A0A1L9PJI0</accession>
<dbReference type="EMBL" id="KV878128">
    <property type="protein sequence ID" value="OJJ01678.1"/>
    <property type="molecule type" value="Genomic_DNA"/>
</dbReference>
<sequence length="128" mass="14147">MRYAASYYDYSSLSQSPELPGTPSESEYPEYISESECEQFELDFLSYLQNKRQKECEAGICDCLSHDPPEPLKTGPSHELIKVTLTVSKQDYSDTDIAIPITIPIPLPNPVSVPVSVPVPILALIAAQ</sequence>
<organism evidence="2 3">
    <name type="scientific">Aspergillus versicolor CBS 583.65</name>
    <dbReference type="NCBI Taxonomy" id="1036611"/>
    <lineage>
        <taxon>Eukaryota</taxon>
        <taxon>Fungi</taxon>
        <taxon>Dikarya</taxon>
        <taxon>Ascomycota</taxon>
        <taxon>Pezizomycotina</taxon>
        <taxon>Eurotiomycetes</taxon>
        <taxon>Eurotiomycetidae</taxon>
        <taxon>Eurotiales</taxon>
        <taxon>Aspergillaceae</taxon>
        <taxon>Aspergillus</taxon>
        <taxon>Aspergillus subgen. Nidulantes</taxon>
    </lineage>
</organism>
<dbReference type="VEuPathDB" id="FungiDB:ASPVEDRAFT_83208"/>
<feature type="region of interest" description="Disordered" evidence="1">
    <location>
        <begin position="1"/>
        <end position="28"/>
    </location>
</feature>
<feature type="compositionally biased region" description="Low complexity" evidence="1">
    <location>
        <begin position="1"/>
        <end position="16"/>
    </location>
</feature>